<dbReference type="GO" id="GO:0030245">
    <property type="term" value="P:cellulose catabolic process"/>
    <property type="evidence" value="ECO:0007669"/>
    <property type="project" value="UniProtKB-KW"/>
</dbReference>
<dbReference type="GO" id="GO:0046872">
    <property type="term" value="F:metal ion binding"/>
    <property type="evidence" value="ECO:0007669"/>
    <property type="project" value="UniProtKB-KW"/>
</dbReference>
<dbReference type="InterPro" id="IPR049892">
    <property type="entry name" value="AA9"/>
</dbReference>
<evidence type="ECO:0000256" key="6">
    <source>
        <dbReference type="ARBA" id="ARBA00023001"/>
    </source>
</evidence>
<dbReference type="PANTHER" id="PTHR33353:SF36">
    <property type="entry name" value="ENDO-BETA-1,4-GLUCANASE D"/>
    <property type="match status" value="1"/>
</dbReference>
<keyword evidence="4" id="KW-0479">Metal-binding</keyword>
<evidence type="ECO:0000256" key="16">
    <source>
        <dbReference type="SAM" id="MobiDB-lite"/>
    </source>
</evidence>
<dbReference type="Gene3D" id="2.70.50.70">
    <property type="match status" value="1"/>
</dbReference>
<comment type="catalytic activity">
    <reaction evidence="14">
        <text>[(1-&gt;4)-beta-D-glucosyl]n+m + reduced acceptor + O2 = 4-dehydro-beta-D-glucosyl-[(1-&gt;4)-beta-D-glucosyl]n-1 + [(1-&gt;4)-beta-D-glucosyl]m + acceptor + H2O.</text>
        <dbReference type="EC" id="1.14.99.56"/>
    </reaction>
</comment>
<evidence type="ECO:0000256" key="3">
    <source>
        <dbReference type="ARBA" id="ARBA00022525"/>
    </source>
</evidence>
<evidence type="ECO:0000256" key="9">
    <source>
        <dbReference type="ARBA" id="ARBA00023033"/>
    </source>
</evidence>
<evidence type="ECO:0000256" key="17">
    <source>
        <dbReference type="SAM" id="SignalP"/>
    </source>
</evidence>
<dbReference type="CDD" id="cd21175">
    <property type="entry name" value="LPMO_AA9"/>
    <property type="match status" value="1"/>
</dbReference>
<gene>
    <name evidence="19" type="ORF">MMYC01_203218</name>
</gene>
<feature type="compositionally biased region" description="Polar residues" evidence="16">
    <location>
        <begin position="301"/>
        <end position="311"/>
    </location>
</feature>
<keyword evidence="12" id="KW-0624">Polysaccharide degradation</keyword>
<dbReference type="Proteomes" id="UP000078237">
    <property type="component" value="Unassembled WGS sequence"/>
</dbReference>
<sequence>MPPHVSALTLASSLLALLTLPAPSLSHSHLSHIIINGQLYHGFDPRPNQSNHPARVGWSSGAVDDGFVSPLNYSHADIICHTAGASPRAHAPVRAGDRIHVQWNGWPVGHVGPVLSYLALCESADGSGCAGVDKTALRWTKVDDSAPALVPAPAQGAENGRVPGLGWATDVLIASNNSWQVEVPRGLETGPYVLRHEIIALHYAADRGGAQNYPLCINLWVEGQTGAGRFMLDDFDARDFYRIDDPGVLVNISAAMTRYVVPGPTVAAGAAPVPHAEQRKSVLRAEGTPVVVLRGTTTAPFRTDATPTVTGRSGRFHRGR</sequence>
<dbReference type="STRING" id="100816.A0A175WDR4"/>
<dbReference type="OrthoDB" id="4849160at2759"/>
<organism evidence="19 20">
    <name type="scientific">Madurella mycetomatis</name>
    <dbReference type="NCBI Taxonomy" id="100816"/>
    <lineage>
        <taxon>Eukaryota</taxon>
        <taxon>Fungi</taxon>
        <taxon>Dikarya</taxon>
        <taxon>Ascomycota</taxon>
        <taxon>Pezizomycotina</taxon>
        <taxon>Sordariomycetes</taxon>
        <taxon>Sordariomycetidae</taxon>
        <taxon>Sordariales</taxon>
        <taxon>Sordariales incertae sedis</taxon>
        <taxon>Madurella</taxon>
    </lineage>
</organism>
<keyword evidence="8" id="KW-0186">Copper</keyword>
<dbReference type="GO" id="GO:0004497">
    <property type="term" value="F:monooxygenase activity"/>
    <property type="evidence" value="ECO:0007669"/>
    <property type="project" value="UniProtKB-KW"/>
</dbReference>
<accession>A0A175WDR4</accession>
<evidence type="ECO:0000259" key="18">
    <source>
        <dbReference type="Pfam" id="PF03443"/>
    </source>
</evidence>
<evidence type="ECO:0000256" key="13">
    <source>
        <dbReference type="ARBA" id="ARBA00044502"/>
    </source>
</evidence>
<comment type="cofactor">
    <cofactor evidence="1">
        <name>Cu(2+)</name>
        <dbReference type="ChEBI" id="CHEBI:29036"/>
    </cofactor>
</comment>
<evidence type="ECO:0000256" key="7">
    <source>
        <dbReference type="ARBA" id="ARBA00023002"/>
    </source>
</evidence>
<keyword evidence="3" id="KW-0964">Secreted</keyword>
<comment type="subcellular location">
    <subcellularLocation>
        <location evidence="2">Secreted</location>
    </subcellularLocation>
</comment>
<dbReference type="Pfam" id="PF03443">
    <property type="entry name" value="AA9"/>
    <property type="match status" value="1"/>
</dbReference>
<evidence type="ECO:0000313" key="20">
    <source>
        <dbReference type="Proteomes" id="UP000078237"/>
    </source>
</evidence>
<feature type="chain" id="PRO_5008043927" description="lytic cellulose monooxygenase (C4-dehydrogenating)" evidence="17">
    <location>
        <begin position="27"/>
        <end position="320"/>
    </location>
</feature>
<keyword evidence="20" id="KW-1185">Reference proteome</keyword>
<feature type="domain" description="Auxiliary Activity family 9 catalytic" evidence="18">
    <location>
        <begin position="27"/>
        <end position="255"/>
    </location>
</feature>
<keyword evidence="11" id="KW-0119">Carbohydrate metabolism</keyword>
<evidence type="ECO:0000256" key="8">
    <source>
        <dbReference type="ARBA" id="ARBA00023008"/>
    </source>
</evidence>
<name>A0A175WDR4_9PEZI</name>
<dbReference type="AlphaFoldDB" id="A0A175WDR4"/>
<keyword evidence="7" id="KW-0560">Oxidoreductase</keyword>
<evidence type="ECO:0000256" key="1">
    <source>
        <dbReference type="ARBA" id="ARBA00001973"/>
    </source>
</evidence>
<evidence type="ECO:0000256" key="5">
    <source>
        <dbReference type="ARBA" id="ARBA00022729"/>
    </source>
</evidence>
<keyword evidence="10" id="KW-1015">Disulfide bond</keyword>
<keyword evidence="5 17" id="KW-0732">Signal</keyword>
<proteinExistence type="inferred from homology"/>
<evidence type="ECO:0000256" key="11">
    <source>
        <dbReference type="ARBA" id="ARBA00023277"/>
    </source>
</evidence>
<dbReference type="InterPro" id="IPR005103">
    <property type="entry name" value="AA9_LPMO"/>
</dbReference>
<evidence type="ECO:0000256" key="15">
    <source>
        <dbReference type="ARBA" id="ARBA00047174"/>
    </source>
</evidence>
<reference evidence="19 20" key="1">
    <citation type="journal article" date="2016" name="Genome Announc.">
        <title>Genome Sequence of Madurella mycetomatis mm55, Isolated from a Human Mycetoma Case in Sudan.</title>
        <authorList>
            <person name="Smit S."/>
            <person name="Derks M.F."/>
            <person name="Bervoets S."/>
            <person name="Fahal A."/>
            <person name="van Leeuwen W."/>
            <person name="van Belkum A."/>
            <person name="van de Sande W.W."/>
        </authorList>
    </citation>
    <scope>NUCLEOTIDE SEQUENCE [LARGE SCALE GENOMIC DNA]</scope>
    <source>
        <strain evidence="20">mm55</strain>
    </source>
</reference>
<evidence type="ECO:0000256" key="4">
    <source>
        <dbReference type="ARBA" id="ARBA00022723"/>
    </source>
</evidence>
<comment type="similarity">
    <text evidence="13">Belongs to the polysaccharide monooxygenase AA9 family.</text>
</comment>
<evidence type="ECO:0000256" key="2">
    <source>
        <dbReference type="ARBA" id="ARBA00004613"/>
    </source>
</evidence>
<feature type="region of interest" description="Disordered" evidence="16">
    <location>
        <begin position="301"/>
        <end position="320"/>
    </location>
</feature>
<comment type="caution">
    <text evidence="19">The sequence shown here is derived from an EMBL/GenBank/DDBJ whole genome shotgun (WGS) entry which is preliminary data.</text>
</comment>
<dbReference type="PANTHER" id="PTHR33353">
    <property type="entry name" value="PUTATIVE (AFU_ORTHOLOGUE AFUA_1G12560)-RELATED"/>
    <property type="match status" value="1"/>
</dbReference>
<evidence type="ECO:0000256" key="10">
    <source>
        <dbReference type="ARBA" id="ARBA00023157"/>
    </source>
</evidence>
<evidence type="ECO:0000256" key="14">
    <source>
        <dbReference type="ARBA" id="ARBA00045077"/>
    </source>
</evidence>
<evidence type="ECO:0000313" key="19">
    <source>
        <dbReference type="EMBL" id="KXX81270.1"/>
    </source>
</evidence>
<dbReference type="EMBL" id="LCTW02000039">
    <property type="protein sequence ID" value="KXX81270.1"/>
    <property type="molecule type" value="Genomic_DNA"/>
</dbReference>
<feature type="signal peptide" evidence="17">
    <location>
        <begin position="1"/>
        <end position="26"/>
    </location>
</feature>
<dbReference type="GO" id="GO:0005576">
    <property type="term" value="C:extracellular region"/>
    <property type="evidence" value="ECO:0007669"/>
    <property type="project" value="UniProtKB-SubCell"/>
</dbReference>
<keyword evidence="9 19" id="KW-0503">Monooxygenase</keyword>
<keyword evidence="6" id="KW-0136">Cellulose degradation</keyword>
<protein>
    <recommendedName>
        <fullName evidence="15">lytic cellulose monooxygenase (C4-dehydrogenating)</fullName>
        <ecNumber evidence="15">1.14.99.56</ecNumber>
    </recommendedName>
</protein>
<dbReference type="EC" id="1.14.99.56" evidence="15"/>
<evidence type="ECO:0000256" key="12">
    <source>
        <dbReference type="ARBA" id="ARBA00023326"/>
    </source>
</evidence>
<dbReference type="VEuPathDB" id="FungiDB:MMYC01_203218"/>